<evidence type="ECO:0008006" key="5">
    <source>
        <dbReference type="Google" id="ProtNLM"/>
    </source>
</evidence>
<dbReference type="RefSeq" id="WP_283430900.1">
    <property type="nucleotide sequence ID" value="NZ_FXUG01000001.1"/>
</dbReference>
<feature type="transmembrane region" description="Helical" evidence="2">
    <location>
        <begin position="20"/>
        <end position="43"/>
    </location>
</feature>
<evidence type="ECO:0000256" key="1">
    <source>
        <dbReference type="SAM" id="Coils"/>
    </source>
</evidence>
<reference evidence="3 4" key="1">
    <citation type="submission" date="2017-05" db="EMBL/GenBank/DDBJ databases">
        <authorList>
            <person name="Varghese N."/>
            <person name="Submissions S."/>
        </authorList>
    </citation>
    <scope>NUCLEOTIDE SEQUENCE [LARGE SCALE GENOMIC DNA]</scope>
    <source>
        <strain evidence="3 4">DSM 25457</strain>
    </source>
</reference>
<sequence length="183" mass="20495">MSNRPTRQQLLVEHDVQVSLTVRSLLYGAASMTYFTVIQFFTQSMNYPGMSVWDTILSLADEAIFWVPGFFLLGPLMVYDMLRITNRVAGPIFAMRRQLEALRGGEDGRALKFRNDDYWDQLAGEFNAVRQELLDLRAEKSKLVQEATVLRSEKAESAKAAEAGSPVVAAPAIDSVIPQEVFS</sequence>
<gene>
    <name evidence="3" type="ORF">SAMN06265222_101704</name>
</gene>
<name>A0ABY1PUF9_9BACT</name>
<keyword evidence="4" id="KW-1185">Reference proteome</keyword>
<evidence type="ECO:0000313" key="3">
    <source>
        <dbReference type="EMBL" id="SMP42070.1"/>
    </source>
</evidence>
<feature type="coiled-coil region" evidence="1">
    <location>
        <begin position="126"/>
        <end position="153"/>
    </location>
</feature>
<evidence type="ECO:0000256" key="2">
    <source>
        <dbReference type="SAM" id="Phobius"/>
    </source>
</evidence>
<evidence type="ECO:0000313" key="4">
    <source>
        <dbReference type="Proteomes" id="UP001158067"/>
    </source>
</evidence>
<keyword evidence="2" id="KW-0472">Membrane</keyword>
<keyword evidence="2" id="KW-0812">Transmembrane</keyword>
<feature type="transmembrane region" description="Helical" evidence="2">
    <location>
        <begin position="63"/>
        <end position="82"/>
    </location>
</feature>
<keyword evidence="2" id="KW-1133">Transmembrane helix</keyword>
<accession>A0ABY1PUF9</accession>
<dbReference type="Proteomes" id="UP001158067">
    <property type="component" value="Unassembled WGS sequence"/>
</dbReference>
<protein>
    <recommendedName>
        <fullName evidence="5">HAMP domain-containing protein</fullName>
    </recommendedName>
</protein>
<keyword evidence="1" id="KW-0175">Coiled coil</keyword>
<organism evidence="3 4">
    <name type="scientific">Neorhodopirellula lusitana</name>
    <dbReference type="NCBI Taxonomy" id="445327"/>
    <lineage>
        <taxon>Bacteria</taxon>
        <taxon>Pseudomonadati</taxon>
        <taxon>Planctomycetota</taxon>
        <taxon>Planctomycetia</taxon>
        <taxon>Pirellulales</taxon>
        <taxon>Pirellulaceae</taxon>
        <taxon>Neorhodopirellula</taxon>
    </lineage>
</organism>
<dbReference type="EMBL" id="FXUG01000001">
    <property type="protein sequence ID" value="SMP42070.1"/>
    <property type="molecule type" value="Genomic_DNA"/>
</dbReference>
<comment type="caution">
    <text evidence="3">The sequence shown here is derived from an EMBL/GenBank/DDBJ whole genome shotgun (WGS) entry which is preliminary data.</text>
</comment>
<proteinExistence type="predicted"/>